<evidence type="ECO:0000313" key="3">
    <source>
        <dbReference type="EMBL" id="KAK9498798.1"/>
    </source>
</evidence>
<accession>A0AAW1CPQ4</accession>
<dbReference type="Proteomes" id="UP001461498">
    <property type="component" value="Unassembled WGS sequence"/>
</dbReference>
<dbReference type="PANTHER" id="PTHR21106">
    <property type="entry name" value="NADH DEHYDROGENASE [UBIQUINONE] 1 BETA SUBCOMPLEX SUBUNIT 6"/>
    <property type="match status" value="1"/>
</dbReference>
<evidence type="ECO:0000313" key="4">
    <source>
        <dbReference type="Proteomes" id="UP001461498"/>
    </source>
</evidence>
<evidence type="ECO:0000256" key="1">
    <source>
        <dbReference type="SAM" id="MobiDB-lite"/>
    </source>
</evidence>
<dbReference type="InterPro" id="IPR019174">
    <property type="entry name" value="NADH_DH_b-subcmplx_su6"/>
</dbReference>
<keyword evidence="2" id="KW-1133">Transmembrane helix</keyword>
<keyword evidence="2" id="KW-0812">Transmembrane</keyword>
<sequence>MSIQGRLYRERERLYGMTPEEKCWRMQWKKDQYLHPCEPLHVPELYRQHNHILRRIYRLPLDILFMGFKPILGERRALTLRTITGKLGLAIAGIYSIAYYFKYNSNTWVRKDPKGPNRSKGADYESRGFKDTSPI</sequence>
<dbReference type="Pfam" id="PF09782">
    <property type="entry name" value="NDUF_B6"/>
    <property type="match status" value="1"/>
</dbReference>
<name>A0AAW1CPQ4_9HEMI</name>
<keyword evidence="4" id="KW-1185">Reference proteome</keyword>
<protein>
    <recommendedName>
        <fullName evidence="5">NADH dehydrogenase [ubiquinone] 1 beta subcomplex subunit 6</fullName>
    </recommendedName>
</protein>
<dbReference type="GO" id="GO:0006120">
    <property type="term" value="P:mitochondrial electron transport, NADH to ubiquinone"/>
    <property type="evidence" value="ECO:0007669"/>
    <property type="project" value="InterPro"/>
</dbReference>
<feature type="transmembrane region" description="Helical" evidence="2">
    <location>
        <begin position="78"/>
        <end position="101"/>
    </location>
</feature>
<organism evidence="3 4">
    <name type="scientific">Rhynocoris fuscipes</name>
    <dbReference type="NCBI Taxonomy" id="488301"/>
    <lineage>
        <taxon>Eukaryota</taxon>
        <taxon>Metazoa</taxon>
        <taxon>Ecdysozoa</taxon>
        <taxon>Arthropoda</taxon>
        <taxon>Hexapoda</taxon>
        <taxon>Insecta</taxon>
        <taxon>Pterygota</taxon>
        <taxon>Neoptera</taxon>
        <taxon>Paraneoptera</taxon>
        <taxon>Hemiptera</taxon>
        <taxon>Heteroptera</taxon>
        <taxon>Panheteroptera</taxon>
        <taxon>Cimicomorpha</taxon>
        <taxon>Reduviidae</taxon>
        <taxon>Harpactorinae</taxon>
        <taxon>Harpactorini</taxon>
        <taxon>Rhynocoris</taxon>
    </lineage>
</organism>
<evidence type="ECO:0000256" key="2">
    <source>
        <dbReference type="SAM" id="Phobius"/>
    </source>
</evidence>
<dbReference type="GO" id="GO:0005739">
    <property type="term" value="C:mitochondrion"/>
    <property type="evidence" value="ECO:0007669"/>
    <property type="project" value="GOC"/>
</dbReference>
<dbReference type="AlphaFoldDB" id="A0AAW1CPQ4"/>
<reference evidence="3 4" key="1">
    <citation type="submission" date="2022-12" db="EMBL/GenBank/DDBJ databases">
        <title>Chromosome-level genome assembly of true bugs.</title>
        <authorList>
            <person name="Ma L."/>
            <person name="Li H."/>
        </authorList>
    </citation>
    <scope>NUCLEOTIDE SEQUENCE [LARGE SCALE GENOMIC DNA]</scope>
    <source>
        <strain evidence="3">Lab_2022b</strain>
    </source>
</reference>
<feature type="region of interest" description="Disordered" evidence="1">
    <location>
        <begin position="112"/>
        <end position="135"/>
    </location>
</feature>
<evidence type="ECO:0008006" key="5">
    <source>
        <dbReference type="Google" id="ProtNLM"/>
    </source>
</evidence>
<dbReference type="EMBL" id="JAPXFL010000012">
    <property type="protein sequence ID" value="KAK9498798.1"/>
    <property type="molecule type" value="Genomic_DNA"/>
</dbReference>
<dbReference type="PANTHER" id="PTHR21106:SF2">
    <property type="entry name" value="NADH DEHYDROGENASE [UBIQUINONE] 1 BETA SUBCOMPLEX SUBUNIT 6"/>
    <property type="match status" value="1"/>
</dbReference>
<proteinExistence type="predicted"/>
<comment type="caution">
    <text evidence="3">The sequence shown here is derived from an EMBL/GenBank/DDBJ whole genome shotgun (WGS) entry which is preliminary data.</text>
</comment>
<gene>
    <name evidence="3" type="ORF">O3M35_003355</name>
</gene>
<keyword evidence="2" id="KW-0472">Membrane</keyword>